<accession>A0A0G4F0B7</accession>
<dbReference type="AlphaFoldDB" id="A0A0G4F0B7"/>
<protein>
    <submittedName>
        <fullName evidence="2">Uncharacterized protein</fullName>
    </submittedName>
</protein>
<feature type="region of interest" description="Disordered" evidence="1">
    <location>
        <begin position="200"/>
        <end position="220"/>
    </location>
</feature>
<organism evidence="2">
    <name type="scientific">Chromera velia CCMP2878</name>
    <dbReference type="NCBI Taxonomy" id="1169474"/>
    <lineage>
        <taxon>Eukaryota</taxon>
        <taxon>Sar</taxon>
        <taxon>Alveolata</taxon>
        <taxon>Colpodellida</taxon>
        <taxon>Chromeraceae</taxon>
        <taxon>Chromera</taxon>
    </lineage>
</organism>
<reference evidence="2" key="1">
    <citation type="submission" date="2014-11" db="EMBL/GenBank/DDBJ databases">
        <authorList>
            <person name="Otto D Thomas"/>
            <person name="Naeem Raeece"/>
        </authorList>
    </citation>
    <scope>NUCLEOTIDE SEQUENCE</scope>
</reference>
<dbReference type="EMBL" id="CDMZ01000030">
    <property type="protein sequence ID" value="CEM04896.1"/>
    <property type="molecule type" value="Genomic_DNA"/>
</dbReference>
<name>A0A0G4F0B7_9ALVE</name>
<gene>
    <name evidence="2" type="ORF">Cvel_14440</name>
</gene>
<evidence type="ECO:0000256" key="1">
    <source>
        <dbReference type="SAM" id="MobiDB-lite"/>
    </source>
</evidence>
<evidence type="ECO:0000313" key="2">
    <source>
        <dbReference type="EMBL" id="CEM04896.1"/>
    </source>
</evidence>
<feature type="compositionally biased region" description="Basic and acidic residues" evidence="1">
    <location>
        <begin position="200"/>
        <end position="210"/>
    </location>
</feature>
<sequence length="329" mass="36495">MTAKQFDLFAQSEWGKLWKPYDLEIWKRAVFGNAFTEMSRSMAQHTHRERGKRQLQEEVDAASGGKRKKGNGDGLLVDGPSEGDGEGGESEEEGGDDQSEISDEDAPPASLWINKVIVELAKVTYKNFVAPACLHVGRIRKHRGRDGYWDGKAWSAKLRCKGGWLRGFWWLEGGCLWGVAKAFWGLCVYVCERVREDADRKAEKKTKETEPAQEPTGDEGDRTLTYTLLLKNLPYRTTVEEVREELNNIMPDLMQRAASLLCPLNYRGAMAIDFHTLGEAEEAKTVAACIEFDDRSVVPKIVKKYSSSSSSAASSSSSATFSSSSSSGS</sequence>
<feature type="region of interest" description="Disordered" evidence="1">
    <location>
        <begin position="306"/>
        <end position="329"/>
    </location>
</feature>
<dbReference type="VEuPathDB" id="CryptoDB:Cvel_14440"/>
<feature type="region of interest" description="Disordered" evidence="1">
    <location>
        <begin position="41"/>
        <end position="105"/>
    </location>
</feature>
<feature type="compositionally biased region" description="Acidic residues" evidence="1">
    <location>
        <begin position="81"/>
        <end position="105"/>
    </location>
</feature>
<proteinExistence type="predicted"/>